<dbReference type="Proteomes" id="UP000320679">
    <property type="component" value="Unassembled WGS sequence"/>
</dbReference>
<feature type="domain" description="HTH gntR-type" evidence="4">
    <location>
        <begin position="1"/>
        <end position="56"/>
    </location>
</feature>
<proteinExistence type="predicted"/>
<protein>
    <submittedName>
        <fullName evidence="5">GntR family transcriptional regulator</fullName>
    </submittedName>
</protein>
<dbReference type="SMART" id="SM00895">
    <property type="entry name" value="FCD"/>
    <property type="match status" value="1"/>
</dbReference>
<evidence type="ECO:0000256" key="2">
    <source>
        <dbReference type="ARBA" id="ARBA00023125"/>
    </source>
</evidence>
<sequence length="200" mass="22774">DQIINEELGPGERLLDDKLASSFGVSRTPVREALTRLTSEGLVEITPRSGVYVKKLTKKDVEEIYKIRKVLEGLAAREATPIIDDNKLGQLNLLLKKAKRSLNSNDCQPYIDFDVALHDSILKNCQSSRLYSIITNLNSLIHVFRVRVARNKEKARQALNEHEAILNAIKARDPKKAEKVMMEHIEKSKEYIFTNFGFLK</sequence>
<accession>A0A523V0U2</accession>
<dbReference type="PANTHER" id="PTHR43537:SF24">
    <property type="entry name" value="GLUCONATE OPERON TRANSCRIPTIONAL REPRESSOR"/>
    <property type="match status" value="1"/>
</dbReference>
<dbReference type="Pfam" id="PF07729">
    <property type="entry name" value="FCD"/>
    <property type="match status" value="1"/>
</dbReference>
<gene>
    <name evidence="5" type="ORF">E3J59_00595</name>
</gene>
<dbReference type="GO" id="GO:0003700">
    <property type="term" value="F:DNA-binding transcription factor activity"/>
    <property type="evidence" value="ECO:0007669"/>
    <property type="project" value="InterPro"/>
</dbReference>
<dbReference type="PRINTS" id="PR00035">
    <property type="entry name" value="HTHGNTR"/>
</dbReference>
<dbReference type="InterPro" id="IPR000524">
    <property type="entry name" value="Tscrpt_reg_HTH_GntR"/>
</dbReference>
<reference evidence="5 6" key="1">
    <citation type="submission" date="2019-03" db="EMBL/GenBank/DDBJ databases">
        <title>Metabolic potential of uncultured bacteria and archaea associated with petroleum seepage in deep-sea sediments.</title>
        <authorList>
            <person name="Dong X."/>
            <person name="Hubert C."/>
        </authorList>
    </citation>
    <scope>NUCLEOTIDE SEQUENCE [LARGE SCALE GENOMIC DNA]</scope>
    <source>
        <strain evidence="5">E29_bin78</strain>
    </source>
</reference>
<evidence type="ECO:0000256" key="3">
    <source>
        <dbReference type="ARBA" id="ARBA00023163"/>
    </source>
</evidence>
<dbReference type="GO" id="GO:0003677">
    <property type="term" value="F:DNA binding"/>
    <property type="evidence" value="ECO:0007669"/>
    <property type="project" value="UniProtKB-KW"/>
</dbReference>
<dbReference type="InterPro" id="IPR036390">
    <property type="entry name" value="WH_DNA-bd_sf"/>
</dbReference>
<dbReference type="CDD" id="cd07377">
    <property type="entry name" value="WHTH_GntR"/>
    <property type="match status" value="1"/>
</dbReference>
<dbReference type="PANTHER" id="PTHR43537">
    <property type="entry name" value="TRANSCRIPTIONAL REGULATOR, GNTR FAMILY"/>
    <property type="match status" value="1"/>
</dbReference>
<dbReference type="Pfam" id="PF00392">
    <property type="entry name" value="GntR"/>
    <property type="match status" value="1"/>
</dbReference>
<evidence type="ECO:0000256" key="1">
    <source>
        <dbReference type="ARBA" id="ARBA00023015"/>
    </source>
</evidence>
<evidence type="ECO:0000313" key="5">
    <source>
        <dbReference type="EMBL" id="TET48416.1"/>
    </source>
</evidence>
<dbReference type="SMART" id="SM00345">
    <property type="entry name" value="HTH_GNTR"/>
    <property type="match status" value="1"/>
</dbReference>
<dbReference type="InterPro" id="IPR011711">
    <property type="entry name" value="GntR_C"/>
</dbReference>
<keyword evidence="2" id="KW-0238">DNA-binding</keyword>
<dbReference type="AlphaFoldDB" id="A0A523V0U2"/>
<dbReference type="PROSITE" id="PS50949">
    <property type="entry name" value="HTH_GNTR"/>
    <property type="match status" value="1"/>
</dbReference>
<name>A0A523V0U2_UNCAE</name>
<feature type="non-terminal residue" evidence="5">
    <location>
        <position position="1"/>
    </location>
</feature>
<dbReference type="InterPro" id="IPR036388">
    <property type="entry name" value="WH-like_DNA-bd_sf"/>
</dbReference>
<dbReference type="SUPFAM" id="SSF46785">
    <property type="entry name" value="Winged helix' DNA-binding domain"/>
    <property type="match status" value="1"/>
</dbReference>
<dbReference type="EMBL" id="SOJK01000026">
    <property type="protein sequence ID" value="TET48416.1"/>
    <property type="molecule type" value="Genomic_DNA"/>
</dbReference>
<dbReference type="SUPFAM" id="SSF48008">
    <property type="entry name" value="GntR ligand-binding domain-like"/>
    <property type="match status" value="1"/>
</dbReference>
<dbReference type="Gene3D" id="1.10.10.10">
    <property type="entry name" value="Winged helix-like DNA-binding domain superfamily/Winged helix DNA-binding domain"/>
    <property type="match status" value="1"/>
</dbReference>
<organism evidence="5 6">
    <name type="scientific">Aerophobetes bacterium</name>
    <dbReference type="NCBI Taxonomy" id="2030807"/>
    <lineage>
        <taxon>Bacteria</taxon>
        <taxon>Candidatus Aerophobota</taxon>
    </lineage>
</organism>
<evidence type="ECO:0000259" key="4">
    <source>
        <dbReference type="PROSITE" id="PS50949"/>
    </source>
</evidence>
<evidence type="ECO:0000313" key="6">
    <source>
        <dbReference type="Proteomes" id="UP000320679"/>
    </source>
</evidence>
<keyword evidence="3" id="KW-0804">Transcription</keyword>
<comment type="caution">
    <text evidence="5">The sequence shown here is derived from an EMBL/GenBank/DDBJ whole genome shotgun (WGS) entry which is preliminary data.</text>
</comment>
<dbReference type="Gene3D" id="1.20.120.530">
    <property type="entry name" value="GntR ligand-binding domain-like"/>
    <property type="match status" value="1"/>
</dbReference>
<dbReference type="InterPro" id="IPR008920">
    <property type="entry name" value="TF_FadR/GntR_C"/>
</dbReference>
<keyword evidence="1" id="KW-0805">Transcription regulation</keyword>